<comment type="caution">
    <text evidence="1">The sequence shown here is derived from an EMBL/GenBank/DDBJ whole genome shotgun (WGS) entry which is preliminary data.</text>
</comment>
<evidence type="ECO:0000313" key="1">
    <source>
        <dbReference type="EMBL" id="KAI4467864.1"/>
    </source>
</evidence>
<sequence length="197" mass="21783">MEEAFGNLTKVNSLMVAAFFQENICFISSEMRGVKTQSSEVWRELRYGRITASKIYDVIHSKKSEGTAVESILGAYKVSDAPALQRGRTLEIRVLEEAEKQIKTKILKCGILLCIDYPYLNATPDGITEECMVEVRSMWIRKLEILVVSITSCLESFSLFTTLGGLINLHPSAVNKSSTCLKPLSTITDASGGSTFN</sequence>
<keyword evidence="2" id="KW-1185">Reference proteome</keyword>
<evidence type="ECO:0000313" key="2">
    <source>
        <dbReference type="Proteomes" id="UP001056778"/>
    </source>
</evidence>
<gene>
    <name evidence="1" type="ORF">MML48_2g00015387</name>
</gene>
<dbReference type="Proteomes" id="UP001056778">
    <property type="component" value="Chromosome 2"/>
</dbReference>
<proteinExistence type="predicted"/>
<protein>
    <submittedName>
        <fullName evidence="1">Uncharacterized protein</fullName>
    </submittedName>
</protein>
<name>A0ACB9TM43_HOLOL</name>
<dbReference type="EMBL" id="CM043016">
    <property type="protein sequence ID" value="KAI4467864.1"/>
    <property type="molecule type" value="Genomic_DNA"/>
</dbReference>
<organism evidence="1 2">
    <name type="scientific">Holotrichia oblita</name>
    <name type="common">Chafer beetle</name>
    <dbReference type="NCBI Taxonomy" id="644536"/>
    <lineage>
        <taxon>Eukaryota</taxon>
        <taxon>Metazoa</taxon>
        <taxon>Ecdysozoa</taxon>
        <taxon>Arthropoda</taxon>
        <taxon>Hexapoda</taxon>
        <taxon>Insecta</taxon>
        <taxon>Pterygota</taxon>
        <taxon>Neoptera</taxon>
        <taxon>Endopterygota</taxon>
        <taxon>Coleoptera</taxon>
        <taxon>Polyphaga</taxon>
        <taxon>Scarabaeiformia</taxon>
        <taxon>Scarabaeidae</taxon>
        <taxon>Melolonthinae</taxon>
        <taxon>Holotrichia</taxon>
    </lineage>
</organism>
<reference evidence="1" key="1">
    <citation type="submission" date="2022-04" db="EMBL/GenBank/DDBJ databases">
        <title>Chromosome-scale genome assembly of Holotrichia oblita Faldermann.</title>
        <authorList>
            <person name="Rongchong L."/>
        </authorList>
    </citation>
    <scope>NUCLEOTIDE SEQUENCE</scope>
    <source>
        <strain evidence="1">81SQS9</strain>
    </source>
</reference>
<accession>A0ACB9TM43</accession>